<feature type="compositionally biased region" description="Polar residues" evidence="1">
    <location>
        <begin position="484"/>
        <end position="506"/>
    </location>
</feature>
<evidence type="ECO:0000313" key="2">
    <source>
        <dbReference type="EMBL" id="TQF12416.1"/>
    </source>
</evidence>
<feature type="region of interest" description="Disordered" evidence="1">
    <location>
        <begin position="956"/>
        <end position="1106"/>
    </location>
</feature>
<name>A0A540WTT5_9BACT</name>
<feature type="region of interest" description="Disordered" evidence="1">
    <location>
        <begin position="185"/>
        <end position="519"/>
    </location>
</feature>
<dbReference type="SUPFAM" id="SSF55486">
    <property type="entry name" value="Metalloproteases ('zincins'), catalytic domain"/>
    <property type="match status" value="1"/>
</dbReference>
<feature type="compositionally biased region" description="Basic and acidic residues" evidence="1">
    <location>
        <begin position="21"/>
        <end position="64"/>
    </location>
</feature>
<protein>
    <submittedName>
        <fullName evidence="2">Uncharacterized protein</fullName>
    </submittedName>
</protein>
<comment type="caution">
    <text evidence="2">The sequence shown here is derived from an EMBL/GenBank/DDBJ whole genome shotgun (WGS) entry which is preliminary data.</text>
</comment>
<evidence type="ECO:0000256" key="1">
    <source>
        <dbReference type="SAM" id="MobiDB-lite"/>
    </source>
</evidence>
<reference evidence="2 3" key="1">
    <citation type="submission" date="2019-06" db="EMBL/GenBank/DDBJ databases">
        <authorList>
            <person name="Livingstone P."/>
            <person name="Whitworth D."/>
        </authorList>
    </citation>
    <scope>NUCLEOTIDE SEQUENCE [LARGE SCALE GENOMIC DNA]</scope>
    <source>
        <strain evidence="2 3">AM401</strain>
    </source>
</reference>
<dbReference type="OrthoDB" id="5526076at2"/>
<feature type="compositionally biased region" description="Polar residues" evidence="1">
    <location>
        <begin position="282"/>
        <end position="300"/>
    </location>
</feature>
<dbReference type="RefSeq" id="WP_141645853.1">
    <property type="nucleotide sequence ID" value="NZ_VIFM01000140.1"/>
</dbReference>
<dbReference type="EMBL" id="VIFM01000140">
    <property type="protein sequence ID" value="TQF12416.1"/>
    <property type="molecule type" value="Genomic_DNA"/>
</dbReference>
<organism evidence="2 3">
    <name type="scientific">Myxococcus llanfairpwllgwyngyllgogerychwyrndrobwllllantysiliogogogochensis</name>
    <dbReference type="NCBI Taxonomy" id="2590453"/>
    <lineage>
        <taxon>Bacteria</taxon>
        <taxon>Pseudomonadati</taxon>
        <taxon>Myxococcota</taxon>
        <taxon>Myxococcia</taxon>
        <taxon>Myxococcales</taxon>
        <taxon>Cystobacterineae</taxon>
        <taxon>Myxococcaceae</taxon>
        <taxon>Myxococcus</taxon>
    </lineage>
</organism>
<feature type="compositionally biased region" description="Low complexity" evidence="1">
    <location>
        <begin position="977"/>
        <end position="1031"/>
    </location>
</feature>
<gene>
    <name evidence="2" type="ORF">FJV41_29190</name>
</gene>
<feature type="compositionally biased region" description="Gly residues" evidence="1">
    <location>
        <begin position="1"/>
        <end position="12"/>
    </location>
</feature>
<feature type="compositionally biased region" description="Polar residues" evidence="1">
    <location>
        <begin position="242"/>
        <end position="273"/>
    </location>
</feature>
<accession>A0A540WTT5</accession>
<feature type="compositionally biased region" description="Low complexity" evidence="1">
    <location>
        <begin position="65"/>
        <end position="83"/>
    </location>
</feature>
<feature type="compositionally biased region" description="Polar residues" evidence="1">
    <location>
        <begin position="442"/>
        <end position="475"/>
    </location>
</feature>
<keyword evidence="3" id="KW-1185">Reference proteome</keyword>
<feature type="compositionally biased region" description="Low complexity" evidence="1">
    <location>
        <begin position="306"/>
        <end position="328"/>
    </location>
</feature>
<dbReference type="Proteomes" id="UP000315369">
    <property type="component" value="Unassembled WGS sequence"/>
</dbReference>
<feature type="region of interest" description="Disordered" evidence="1">
    <location>
        <begin position="133"/>
        <end position="162"/>
    </location>
</feature>
<feature type="compositionally biased region" description="Low complexity" evidence="1">
    <location>
        <begin position="94"/>
        <end position="120"/>
    </location>
</feature>
<evidence type="ECO:0000313" key="3">
    <source>
        <dbReference type="Proteomes" id="UP000315369"/>
    </source>
</evidence>
<proteinExistence type="predicted"/>
<feature type="region of interest" description="Disordered" evidence="1">
    <location>
        <begin position="1"/>
        <end position="120"/>
    </location>
</feature>
<feature type="compositionally biased region" description="Basic and acidic residues" evidence="1">
    <location>
        <begin position="406"/>
        <end position="416"/>
    </location>
</feature>
<feature type="region of interest" description="Disordered" evidence="1">
    <location>
        <begin position="1354"/>
        <end position="1400"/>
    </location>
</feature>
<sequence length="1588" mass="166580">MGGLSPTGGGSGTSSAAAAEAARRAEEARQRAEEARKAAEAARKAAEAARKAAEEARKAAEAARRQQAAAQKAAADAQKNAQKPGQKPEEAQKTKTAAANAEKAKQAAAQKAAAAEKQLQAAEEKVALTAKKAEEAMGKANTAATQEKKTPPFTQKDIDSVKPKKNELVSAFEGSSRTAELEKLLGTTAPPKAEVPAPKPVDGSPASLDAVDAKDVQDASRLADGQKFTDPSSGANYDVKKNASTGETVLSDAKSGNTVTIKPDGSYTSTVTAKESPKEGGTSETTWTRSSDAQGKTTSLESRKSQTTQSPETGATTTTSTTKYNPATALPQSRSEEVRMEKPSAALVGRPNTPQGPTTVTTDTEFNAQGLPAKQVKKTEIHTPGFDANAVSDFEAKQGKALNDASKGEDHHDTNRDPTSLKPGESSLTLTEETRFNAQGEPATSTQKTESVSTQPLASDKNGNGVQVARSQQEVTYGPKDAASTDSLPGLTKQTQGNITSNTTVTGYDPDGSRFDDGYANRTQTVLNSSGTVGPDGQLQMKHEPTQVKSLQEADDNRWKYDHVEFETGADGKVASGAKPKELDKERQLPWYQDAKDFVTEGLGDLAGAAGDFAKDALGFAKDAVLKPIDYVIDQVTAPIEGAVADEIKKLNSPGDTLTLSGNLDVKVGLKAGIEGEVEVEKTADGKYQLSAEVTGDVGVGLVGSASVSAGGRMEMTFDTPEEAAKAAVILGKGPAALASGGEDHKFLLDHLSAMEVNMGAEAEAGLGGKLGPASAELSASIGATASFRVEFENGKPTHLVRSLEIEGSGAASIAGGLKGDAGLNLGGEVTGSVSLETKIPLDASKLDAKDVLAFIASPATAAFAGPAETSISVSGSVDAGPEGKFFTAEISGLKGEQLQQVTKNLMDGKFDNAFDGLDLEAKFTSGSFKDRELGVGAKLGVVDFEVNARHRDVTAEGANGGAGTTVSVGGRRRDGTSGSNGSNGSNGSDGTNGSTGNTGTTGGTDRPGTTTTGTNNRPGTTTPGTDTRPGTTGGPEQTGRPPQNTVENRPAPTEYRVNPATGQLIPVPPTAGPPRTDRPGATTPAQTPEVGTDNTGRPPVPVVRNPELQGRTTHVRYDDGRVRIEAGPEATAEDIQAHMETARVLQRYEGAVGKARQLIDKVKQAITGMPGYGSQGFESRLEVQKLSNILRSLEAAQATLNQGIAGATGNQTPATAAQLADMERQIASVESQLNAHAAQVDSLTTGRGYVAREDAPTSANGRPLPEGVQQAVNTAWNNLGPEDRRTLQTVLDSQGFAGLQGNEQEALVRLAGGNNPQLSQPMRQSLFNNVNRGYLDPNEQNATEQTDYLRRFLSSPTGGDRAGVPRQVPTVPEQGEPRPLENPTKLLGTRPSGTTDHRVTVGGRDYIVTMPPPNQVPAGMHLPTLEEVARGIEALPPWARENLKNVTVSNQPHKDDAKNARATGNPNFRAYMTADQNGQVSIHPVPDKRTQDQVNGTLVHELAHTISKKEWGGPSSQQWQDWAAAAERDVVIPSNYATDSAEEDFSETVKLYEQVRGTPHEEEIRALMPERFRLLDQYFPKVTGETR</sequence>
<feature type="compositionally biased region" description="Low complexity" evidence="1">
    <location>
        <begin position="351"/>
        <end position="364"/>
    </location>
</feature>
<feature type="compositionally biased region" description="Basic and acidic residues" evidence="1">
    <location>
        <begin position="146"/>
        <end position="162"/>
    </location>
</feature>